<protein>
    <submittedName>
        <fullName evidence="2">C6 transcription factor</fullName>
    </submittedName>
</protein>
<dbReference type="GeneID" id="81375717"/>
<dbReference type="RefSeq" id="XP_056482767.1">
    <property type="nucleotide sequence ID" value="XM_056636737.1"/>
</dbReference>
<evidence type="ECO:0000313" key="3">
    <source>
        <dbReference type="Proteomes" id="UP001147747"/>
    </source>
</evidence>
<dbReference type="CDD" id="cd12148">
    <property type="entry name" value="fungal_TF_MHR"/>
    <property type="match status" value="1"/>
</dbReference>
<sequence length="452" mass="50603">SADLAPRRTQSEQATPRAADHRLGNIEEEGYFTQLSTGERTGPTSALDICSPGQSLPKHFLIPSHRKDLSDEDRDFLQRKGVFTLPGKNACDSMVEAYLLHVHPILPVVEADLLLQHHQSGQLHSYNTLLLWSLFFVAVNFIPVDICEEEGFPSRREMRFDMYSRAKVRNGPPTSPLRVPSLSSSTEHFELSCQLGKIMTVNYQAARSKPSLRELEMIESQLLQSRLPDQYEVGLMPSTRFYSNHVHLHYQAMLVTFYRPWGTDAPNELHDSAKKDWQHRMRLRADAAASRTNEILDALVQDDLLGFAGPMTPPLLVPAMQAHLLHCKTGDPLSKRVRLNKLEMCMLVMEELQKTYTAASIYRAVFTKALQMIFPGYSAPVAPFSSTANAAAAAPTTANVNVPVNSPMGADVPDYTQGQINEGDFVVADGNLMDALMDEASIFNFWETWNQI</sequence>
<accession>A0A9W9SI11</accession>
<evidence type="ECO:0000256" key="1">
    <source>
        <dbReference type="SAM" id="MobiDB-lite"/>
    </source>
</evidence>
<reference evidence="2" key="1">
    <citation type="submission" date="2022-12" db="EMBL/GenBank/DDBJ databases">
        <authorList>
            <person name="Petersen C."/>
        </authorList>
    </citation>
    <scope>NUCLEOTIDE SEQUENCE</scope>
    <source>
        <strain evidence="2">IBT 29677</strain>
    </source>
</reference>
<keyword evidence="3" id="KW-1185">Reference proteome</keyword>
<comment type="caution">
    <text evidence="2">The sequence shown here is derived from an EMBL/GenBank/DDBJ whole genome shotgun (WGS) entry which is preliminary data.</text>
</comment>
<dbReference type="AlphaFoldDB" id="A0A9W9SI11"/>
<dbReference type="PANTHER" id="PTHR47425">
    <property type="entry name" value="FARB-RELATED"/>
    <property type="match status" value="1"/>
</dbReference>
<proteinExistence type="predicted"/>
<name>A0A9W9SI11_9EURO</name>
<feature type="region of interest" description="Disordered" evidence="1">
    <location>
        <begin position="1"/>
        <end position="25"/>
    </location>
</feature>
<reference evidence="2" key="2">
    <citation type="journal article" date="2023" name="IMA Fungus">
        <title>Comparative genomic study of the Penicillium genus elucidates a diverse pangenome and 15 lateral gene transfer events.</title>
        <authorList>
            <person name="Petersen C."/>
            <person name="Sorensen T."/>
            <person name="Nielsen M.R."/>
            <person name="Sondergaard T.E."/>
            <person name="Sorensen J.L."/>
            <person name="Fitzpatrick D.A."/>
            <person name="Frisvad J.C."/>
            <person name="Nielsen K.L."/>
        </authorList>
    </citation>
    <scope>NUCLEOTIDE SEQUENCE</scope>
    <source>
        <strain evidence="2">IBT 29677</strain>
    </source>
</reference>
<feature type="non-terminal residue" evidence="2">
    <location>
        <position position="452"/>
    </location>
</feature>
<evidence type="ECO:0000313" key="2">
    <source>
        <dbReference type="EMBL" id="KAJ5378981.1"/>
    </source>
</evidence>
<dbReference type="InterPro" id="IPR052761">
    <property type="entry name" value="Fungal_Detox/Toxin_TFs"/>
</dbReference>
<feature type="compositionally biased region" description="Basic and acidic residues" evidence="1">
    <location>
        <begin position="1"/>
        <end position="10"/>
    </location>
</feature>
<dbReference type="EMBL" id="JAPZBU010000011">
    <property type="protein sequence ID" value="KAJ5378981.1"/>
    <property type="molecule type" value="Genomic_DNA"/>
</dbReference>
<dbReference type="OrthoDB" id="4161332at2759"/>
<dbReference type="Proteomes" id="UP001147747">
    <property type="component" value="Unassembled WGS sequence"/>
</dbReference>
<gene>
    <name evidence="2" type="ORF">N7509_012100</name>
</gene>
<organism evidence="2 3">
    <name type="scientific">Penicillium cosmopolitanum</name>
    <dbReference type="NCBI Taxonomy" id="1131564"/>
    <lineage>
        <taxon>Eukaryota</taxon>
        <taxon>Fungi</taxon>
        <taxon>Dikarya</taxon>
        <taxon>Ascomycota</taxon>
        <taxon>Pezizomycotina</taxon>
        <taxon>Eurotiomycetes</taxon>
        <taxon>Eurotiomycetidae</taxon>
        <taxon>Eurotiales</taxon>
        <taxon>Aspergillaceae</taxon>
        <taxon>Penicillium</taxon>
    </lineage>
</organism>
<dbReference type="PANTHER" id="PTHR47425:SF3">
    <property type="entry name" value="ZN(II)2CYS6 TRANSCRIPTION FACTOR (EUROFUNG)"/>
    <property type="match status" value="1"/>
</dbReference>